<evidence type="ECO:0000259" key="1">
    <source>
        <dbReference type="Pfam" id="PF13280"/>
    </source>
</evidence>
<dbReference type="InterPro" id="IPR026881">
    <property type="entry name" value="WYL_dom"/>
</dbReference>
<reference evidence="3" key="4">
    <citation type="submission" date="2023-08" db="EMBL/GenBank/DDBJ databases">
        <authorList>
            <person name="Guima S.E.S."/>
            <person name="Martins L.F."/>
            <person name="Silva A.M."/>
            <person name="Setubal J.C."/>
        </authorList>
    </citation>
    <scope>NUCLEOTIDE SEQUENCE</scope>
    <source>
        <strain evidence="3">ZC4RG45</strain>
    </source>
</reference>
<name>A0A2W4JHF1_9PSEU</name>
<evidence type="ECO:0000313" key="5">
    <source>
        <dbReference type="Proteomes" id="UP000249324"/>
    </source>
</evidence>
<dbReference type="InterPro" id="IPR057727">
    <property type="entry name" value="WCX_dom"/>
</dbReference>
<protein>
    <submittedName>
        <fullName evidence="4">WYL domain-containing protein</fullName>
    </submittedName>
</protein>
<evidence type="ECO:0000259" key="2">
    <source>
        <dbReference type="Pfam" id="PF25583"/>
    </source>
</evidence>
<dbReference type="EMBL" id="QGUI02000028">
    <property type="protein sequence ID" value="MFO7191409.1"/>
    <property type="molecule type" value="Genomic_DNA"/>
</dbReference>
<dbReference type="EMBL" id="QGUI01000227">
    <property type="protein sequence ID" value="PZM98662.1"/>
    <property type="molecule type" value="Genomic_DNA"/>
</dbReference>
<dbReference type="Proteomes" id="UP000249324">
    <property type="component" value="Unassembled WGS sequence"/>
</dbReference>
<evidence type="ECO:0000313" key="3">
    <source>
        <dbReference type="EMBL" id="MFO7191409.1"/>
    </source>
</evidence>
<dbReference type="Pfam" id="PF25583">
    <property type="entry name" value="WCX"/>
    <property type="match status" value="1"/>
</dbReference>
<proteinExistence type="predicted"/>
<accession>A0A2W4JHF1</accession>
<dbReference type="PANTHER" id="PTHR34580">
    <property type="match status" value="1"/>
</dbReference>
<dbReference type="PANTHER" id="PTHR34580:SF3">
    <property type="entry name" value="PROTEIN PAFB"/>
    <property type="match status" value="1"/>
</dbReference>
<evidence type="ECO:0000313" key="4">
    <source>
        <dbReference type="EMBL" id="PZM98662.1"/>
    </source>
</evidence>
<dbReference type="PROSITE" id="PS52050">
    <property type="entry name" value="WYL"/>
    <property type="match status" value="1"/>
</dbReference>
<reference evidence="3" key="1">
    <citation type="submission" date="2018-05" db="EMBL/GenBank/DDBJ databases">
        <authorList>
            <person name="Moura L."/>
            <person name="Setubal J.C."/>
        </authorList>
    </citation>
    <scope>NUCLEOTIDE SEQUENCE</scope>
    <source>
        <strain evidence="3">ZC4RG45</strain>
    </source>
</reference>
<dbReference type="AlphaFoldDB" id="A0A2W4JHF1"/>
<dbReference type="STRING" id="1111738.GCA_000427905_01979"/>
<reference evidence="3 5" key="3">
    <citation type="journal article" date="2021" name="BMC Genomics">
        <title>Genome-resolved metagenome and metatranscriptome analyses of thermophilic composting reveal key bacterial players and their metabolic interactions.</title>
        <authorList>
            <person name="Braga L.P.P."/>
            <person name="Pereira R.V."/>
            <person name="Martins L.F."/>
            <person name="Moura L.M.S."/>
            <person name="Sanchez F.B."/>
            <person name="Patane J.S.L."/>
            <person name="da Silva A.M."/>
            <person name="Setubal J.C."/>
        </authorList>
    </citation>
    <scope>NUCLEOTIDE SEQUENCE [LARGE SCALE GENOMIC DNA]</scope>
    <source>
        <strain evidence="3">ZC4RG45</strain>
    </source>
</reference>
<gene>
    <name evidence="3" type="ORF">DIU77_004115</name>
    <name evidence="4" type="ORF">DIU77_07425</name>
</gene>
<reference evidence="4" key="2">
    <citation type="submission" date="2018-05" db="EMBL/GenBank/DDBJ databases">
        <authorList>
            <person name="Lanie J.A."/>
            <person name="Ng W.-L."/>
            <person name="Kazmierczak K.M."/>
            <person name="Andrzejewski T.M."/>
            <person name="Davidsen T.M."/>
            <person name="Wayne K.J."/>
            <person name="Tettelin H."/>
            <person name="Glass J.I."/>
            <person name="Rusch D."/>
            <person name="Podicherti R."/>
            <person name="Tsui H.-C.T."/>
            <person name="Winkler M.E."/>
        </authorList>
    </citation>
    <scope>NUCLEOTIDE SEQUENCE</scope>
    <source>
        <strain evidence="4">ZC4RG45</strain>
    </source>
</reference>
<dbReference type="Pfam" id="PF13280">
    <property type="entry name" value="WYL"/>
    <property type="match status" value="1"/>
</dbReference>
<organism evidence="4">
    <name type="scientific">Thermocrispum agreste</name>
    <dbReference type="NCBI Taxonomy" id="37925"/>
    <lineage>
        <taxon>Bacteria</taxon>
        <taxon>Bacillati</taxon>
        <taxon>Actinomycetota</taxon>
        <taxon>Actinomycetes</taxon>
        <taxon>Pseudonocardiales</taxon>
        <taxon>Pseudonocardiaceae</taxon>
        <taxon>Thermocrispum</taxon>
    </lineage>
</organism>
<feature type="domain" description="WCX" evidence="2">
    <location>
        <begin position="247"/>
        <end position="321"/>
    </location>
</feature>
<dbReference type="InterPro" id="IPR051534">
    <property type="entry name" value="CBASS_pafABC_assoc_protein"/>
</dbReference>
<sequence length="328" mass="36353">MSTARAERLVNLVLALLSTRQYLTAERIRAIVPGYADAPSDEAFFRMFERDKMELRELGIPMETGRNSPFDTVDGYRIARRDYELGEIELAPDEAAAVGLAVRLWDSPELTGQAQAALVKLRAAGVEVDQQVPAPVQPRVRADAAFGPMLSAVQQGRAVRFEYRRSGSPERMTRTVEPWGVVSWRGRWYLVGHDRDRDAPRCFRLSRVQGKVTPFGPAGAVKRPDGVNLLDFVAASHEPEFDAPASKARLWVADGKAAGIRRRARVIGRRTVAGIEGDEIERNVYYLDGMAKWIAGYGPDVLVLEPDVLAKAVHERLSALAHPGGDRR</sequence>
<comment type="caution">
    <text evidence="4">The sequence shown here is derived from an EMBL/GenBank/DDBJ whole genome shotgun (WGS) entry which is preliminary data.</text>
</comment>
<feature type="domain" description="WYL" evidence="1">
    <location>
        <begin position="147"/>
        <end position="209"/>
    </location>
</feature>